<reference evidence="11" key="1">
    <citation type="journal article" date="2019" name="Int. J. Syst. Evol. Microbiol.">
        <title>The Global Catalogue of Microorganisms (GCM) 10K type strain sequencing project: providing services to taxonomists for standard genome sequencing and annotation.</title>
        <authorList>
            <consortium name="The Broad Institute Genomics Platform"/>
            <consortium name="The Broad Institute Genome Sequencing Center for Infectious Disease"/>
            <person name="Wu L."/>
            <person name="Ma J."/>
        </authorList>
    </citation>
    <scope>NUCLEOTIDE SEQUENCE [LARGE SCALE GENOMIC DNA]</scope>
    <source>
        <strain evidence="11">JCM 17919</strain>
    </source>
</reference>
<name>A0ABP8GJT2_9BACT</name>
<feature type="chain" id="PRO_5046617845" evidence="9">
    <location>
        <begin position="34"/>
        <end position="465"/>
    </location>
</feature>
<keyword evidence="11" id="KW-1185">Reference proteome</keyword>
<gene>
    <name evidence="10" type="primary">oprM</name>
    <name evidence="10" type="ORF">GCM10023184_13820</name>
</gene>
<keyword evidence="6" id="KW-0472">Membrane</keyword>
<evidence type="ECO:0000256" key="5">
    <source>
        <dbReference type="ARBA" id="ARBA00022692"/>
    </source>
</evidence>
<comment type="caution">
    <text evidence="10">The sequence shown here is derived from an EMBL/GenBank/DDBJ whole genome shotgun (WGS) entry which is preliminary data.</text>
</comment>
<comment type="similarity">
    <text evidence="2">Belongs to the outer membrane factor (OMF) (TC 1.B.17) family.</text>
</comment>
<organism evidence="10 11">
    <name type="scientific">Flaviaesturariibacter amylovorans</name>
    <dbReference type="NCBI Taxonomy" id="1084520"/>
    <lineage>
        <taxon>Bacteria</taxon>
        <taxon>Pseudomonadati</taxon>
        <taxon>Bacteroidota</taxon>
        <taxon>Chitinophagia</taxon>
        <taxon>Chitinophagales</taxon>
        <taxon>Chitinophagaceae</taxon>
        <taxon>Flaviaestuariibacter</taxon>
    </lineage>
</organism>
<dbReference type="EMBL" id="BAABGY010000006">
    <property type="protein sequence ID" value="GAA4325680.1"/>
    <property type="molecule type" value="Genomic_DNA"/>
</dbReference>
<dbReference type="Proteomes" id="UP001501725">
    <property type="component" value="Unassembled WGS sequence"/>
</dbReference>
<dbReference type="PANTHER" id="PTHR30026">
    <property type="entry name" value="OUTER MEMBRANE PROTEIN TOLC"/>
    <property type="match status" value="1"/>
</dbReference>
<evidence type="ECO:0000256" key="3">
    <source>
        <dbReference type="ARBA" id="ARBA00022448"/>
    </source>
</evidence>
<evidence type="ECO:0000256" key="2">
    <source>
        <dbReference type="ARBA" id="ARBA00007613"/>
    </source>
</evidence>
<keyword evidence="4" id="KW-1134">Transmembrane beta strand</keyword>
<evidence type="ECO:0000256" key="9">
    <source>
        <dbReference type="SAM" id="SignalP"/>
    </source>
</evidence>
<evidence type="ECO:0000256" key="4">
    <source>
        <dbReference type="ARBA" id="ARBA00022452"/>
    </source>
</evidence>
<dbReference type="SUPFAM" id="SSF56954">
    <property type="entry name" value="Outer membrane efflux proteins (OEP)"/>
    <property type="match status" value="1"/>
</dbReference>
<comment type="subcellular location">
    <subcellularLocation>
        <location evidence="1">Cell outer membrane</location>
    </subcellularLocation>
</comment>
<evidence type="ECO:0000313" key="10">
    <source>
        <dbReference type="EMBL" id="GAA4325680.1"/>
    </source>
</evidence>
<proteinExistence type="inferred from homology"/>
<dbReference type="PANTHER" id="PTHR30026:SF20">
    <property type="entry name" value="OUTER MEMBRANE PROTEIN TOLC"/>
    <property type="match status" value="1"/>
</dbReference>
<feature type="coiled-coil region" evidence="8">
    <location>
        <begin position="50"/>
        <end position="77"/>
    </location>
</feature>
<dbReference type="InterPro" id="IPR003423">
    <property type="entry name" value="OMP_efflux"/>
</dbReference>
<sequence>MTHKQANRSRTNRRSLWTLLGLTLLGTAATAQAPVTPPSPLALKDAVNYALKANAEARKARLDIENAEYRIDEVRASALPQVSGSAGLTYNPLLQKSALPNFFGGNPNETILVAFGQKWNAVAGLSVQQNLFNKSVFTGLKAARTSREFYQLNAQLTEEQIIEQVATTYYQVLVQRQQVSVVDSSIANTQRVQGVLASLYKNGLAKKIDVDRIEVTITNLQSQRQQVINGVALLEHQLKLYMGLPIATPVTIPDVNPESIVPQAVPATDSIDLQKRTEFLVLQKQGELLEQQKENYRNEYFPSLSLGGNYNYMGMGNAFPVFKGQSAGANWFGTASVSLNLRVPIFNGGATKARIKQADVSIRKLNEDIANTGLQLNLAYENARTQINNNIITLNNQRRNVGLAEEVFRNTQNNYNNGLATLTDLLDAERSLTEARSNLSAALLNYRVSEVQLVKARGGIRTLTQ</sequence>
<evidence type="ECO:0000256" key="8">
    <source>
        <dbReference type="SAM" id="Coils"/>
    </source>
</evidence>
<keyword evidence="5" id="KW-0812">Transmembrane</keyword>
<dbReference type="RefSeq" id="WP_345254557.1">
    <property type="nucleotide sequence ID" value="NZ_BAABGY010000006.1"/>
</dbReference>
<evidence type="ECO:0000256" key="6">
    <source>
        <dbReference type="ARBA" id="ARBA00023136"/>
    </source>
</evidence>
<accession>A0ABP8GJT2</accession>
<protein>
    <submittedName>
        <fullName evidence="10">Multidrug efflux RND transporter outer membrane channel subunit OprM</fullName>
    </submittedName>
</protein>
<evidence type="ECO:0000256" key="7">
    <source>
        <dbReference type="ARBA" id="ARBA00023237"/>
    </source>
</evidence>
<evidence type="ECO:0000256" key="1">
    <source>
        <dbReference type="ARBA" id="ARBA00004442"/>
    </source>
</evidence>
<keyword evidence="8" id="KW-0175">Coiled coil</keyword>
<keyword evidence="9" id="KW-0732">Signal</keyword>
<dbReference type="Gene3D" id="1.20.1600.10">
    <property type="entry name" value="Outer membrane efflux proteins (OEP)"/>
    <property type="match status" value="1"/>
</dbReference>
<dbReference type="InterPro" id="IPR051906">
    <property type="entry name" value="TolC-like"/>
</dbReference>
<feature type="signal peptide" evidence="9">
    <location>
        <begin position="1"/>
        <end position="33"/>
    </location>
</feature>
<evidence type="ECO:0000313" key="11">
    <source>
        <dbReference type="Proteomes" id="UP001501725"/>
    </source>
</evidence>
<keyword evidence="7" id="KW-0998">Cell outer membrane</keyword>
<keyword evidence="3" id="KW-0813">Transport</keyword>
<dbReference type="Pfam" id="PF02321">
    <property type="entry name" value="OEP"/>
    <property type="match status" value="2"/>
</dbReference>